<gene>
    <name evidence="2" type="ORF">KHQ06_37795</name>
</gene>
<evidence type="ECO:0000313" key="3">
    <source>
        <dbReference type="Proteomes" id="UP000683310"/>
    </source>
</evidence>
<protein>
    <submittedName>
        <fullName evidence="2">DUF2550 family protein</fullName>
    </submittedName>
</protein>
<name>A0ABX8CNR8_9NOCA</name>
<dbReference type="Proteomes" id="UP000683310">
    <property type="component" value="Chromosome"/>
</dbReference>
<proteinExistence type="predicted"/>
<feature type="compositionally biased region" description="Low complexity" evidence="1">
    <location>
        <begin position="1"/>
        <end position="15"/>
    </location>
</feature>
<evidence type="ECO:0000256" key="1">
    <source>
        <dbReference type="SAM" id="MobiDB-lite"/>
    </source>
</evidence>
<feature type="compositionally biased region" description="Basic and acidic residues" evidence="1">
    <location>
        <begin position="60"/>
        <end position="79"/>
    </location>
</feature>
<feature type="region of interest" description="Disordered" evidence="1">
    <location>
        <begin position="1"/>
        <end position="26"/>
    </location>
</feature>
<dbReference type="EMBL" id="CP074371">
    <property type="protein sequence ID" value="QVI21596.1"/>
    <property type="molecule type" value="Genomic_DNA"/>
</dbReference>
<feature type="region of interest" description="Disordered" evidence="1">
    <location>
        <begin position="50"/>
        <end position="79"/>
    </location>
</feature>
<keyword evidence="3" id="KW-1185">Reference proteome</keyword>
<organism evidence="2 3">
    <name type="scientific">Nocardia tengchongensis</name>
    <dbReference type="NCBI Taxonomy" id="2055889"/>
    <lineage>
        <taxon>Bacteria</taxon>
        <taxon>Bacillati</taxon>
        <taxon>Actinomycetota</taxon>
        <taxon>Actinomycetes</taxon>
        <taxon>Mycobacteriales</taxon>
        <taxon>Nocardiaceae</taxon>
        <taxon>Nocardia</taxon>
    </lineage>
</organism>
<sequence length="79" mass="8648">MRRSRTGAWAAAPRRTAPPDPSDWRPCACGPSGTSLLVYEYTSTSNGPQAVLRRRNGLAADRKWPGRREGRPRDAVPTG</sequence>
<accession>A0ABX8CNR8</accession>
<evidence type="ECO:0000313" key="2">
    <source>
        <dbReference type="EMBL" id="QVI21596.1"/>
    </source>
</evidence>
<reference evidence="2 3" key="1">
    <citation type="submission" date="2021-04" db="EMBL/GenBank/DDBJ databases">
        <title>Nocardia tengchongensis.</title>
        <authorList>
            <person name="Zhuang k."/>
            <person name="Ran Y."/>
            <person name="Li W."/>
        </authorList>
    </citation>
    <scope>NUCLEOTIDE SEQUENCE [LARGE SCALE GENOMIC DNA]</scope>
    <source>
        <strain evidence="2 3">CFH S0057</strain>
    </source>
</reference>